<feature type="compositionally biased region" description="Low complexity" evidence="1">
    <location>
        <begin position="1"/>
        <end position="22"/>
    </location>
</feature>
<accession>A0ABQ8YC02</accession>
<gene>
    <name evidence="2" type="ORF">M0813_22866</name>
</gene>
<feature type="compositionally biased region" description="Basic and acidic residues" evidence="1">
    <location>
        <begin position="467"/>
        <end position="481"/>
    </location>
</feature>
<feature type="region of interest" description="Disordered" evidence="1">
    <location>
        <begin position="467"/>
        <end position="489"/>
    </location>
</feature>
<protein>
    <submittedName>
        <fullName evidence="2">Brwd3</fullName>
    </submittedName>
</protein>
<reference evidence="2" key="1">
    <citation type="submission" date="2022-08" db="EMBL/GenBank/DDBJ databases">
        <title>Novel sulfate-reducing endosymbionts in the free-living metamonad Anaeramoeba.</title>
        <authorList>
            <person name="Jerlstrom-Hultqvist J."/>
            <person name="Cepicka I."/>
            <person name="Gallot-Lavallee L."/>
            <person name="Salas-Leiva D."/>
            <person name="Curtis B.A."/>
            <person name="Zahonova K."/>
            <person name="Pipaliya S."/>
            <person name="Dacks J."/>
            <person name="Roger A.J."/>
        </authorList>
    </citation>
    <scope>NUCLEOTIDE SEQUENCE</scope>
    <source>
        <strain evidence="2">Schooner1</strain>
    </source>
</reference>
<feature type="compositionally biased region" description="Basic and acidic residues" evidence="1">
    <location>
        <begin position="49"/>
        <end position="83"/>
    </location>
</feature>
<keyword evidence="3" id="KW-1185">Reference proteome</keyword>
<evidence type="ECO:0000256" key="1">
    <source>
        <dbReference type="SAM" id="MobiDB-lite"/>
    </source>
</evidence>
<proteinExistence type="predicted"/>
<feature type="compositionally biased region" description="Basic and acidic residues" evidence="1">
    <location>
        <begin position="631"/>
        <end position="665"/>
    </location>
</feature>
<name>A0ABQ8YC02_9EUKA</name>
<comment type="caution">
    <text evidence="2">The sequence shown here is derived from an EMBL/GenBank/DDBJ whole genome shotgun (WGS) entry which is preliminary data.</text>
</comment>
<feature type="compositionally biased region" description="Polar residues" evidence="1">
    <location>
        <begin position="23"/>
        <end position="45"/>
    </location>
</feature>
<organism evidence="2 3">
    <name type="scientific">Anaeramoeba flamelloides</name>
    <dbReference type="NCBI Taxonomy" id="1746091"/>
    <lineage>
        <taxon>Eukaryota</taxon>
        <taxon>Metamonada</taxon>
        <taxon>Anaeramoebidae</taxon>
        <taxon>Anaeramoeba</taxon>
    </lineage>
</organism>
<dbReference type="Proteomes" id="UP001150062">
    <property type="component" value="Unassembled WGS sequence"/>
</dbReference>
<evidence type="ECO:0000313" key="2">
    <source>
        <dbReference type="EMBL" id="KAJ6242094.1"/>
    </source>
</evidence>
<feature type="region of interest" description="Disordered" evidence="1">
    <location>
        <begin position="1"/>
        <end position="123"/>
    </location>
</feature>
<sequence length="901" mass="106638">MDFSDSSISPSSQSSESETSLSINITDENSESEQLLSTDSSNLSCEENEVNKTEKKKEKEKEQKKEKEIEKEGEKENENEEQKNYFPIQKKKKNINNFPIQKKENQENSNQEQEQKQDHKKVIKNENISEKAKEQSREQDLTNVLLQETELEKKNENEYQKGKQQEQNNIENEVKLSTIIYWIPDNFNEDTSFKEKLKVKGYTLKEIESGDQKEKGLVNVFEKKNNNILLISLDQLKYQHIVSAICTHKNPNFSLIVLANQEIQIDLIRKTIKEAKVGRYVTVKATPSIKGVFKTIREYENIEKIRLQKKRKQEVKTPKLLEETNQKTKAKINLLIFIKKVDHRILKFVSEIEQKRQDLKIKVFYSWFVFQKAMEFYQKEIIPFCIFYSPNKEIKSESLIQTQKILGKKCKLFIYDKAKTSQKRKKKNTANTVIVANNWKLFLFNIINFVNDSIGLEIENIIKQQKKDKEERKERKKEKTQMIKKNKSQQKKNIELEGFVFWLGNQGFSSSSLWIQDLEKKTNIVIQKYYGSAIFLSHLKKYHHILSCVIIENCHLQNPSFRSQIIQMSKSNFKIIVFKNYNLQNDEEILENLSDSIDYIATKFFELSDYLYKISKIKNGNPKTNKKRKKEKGEKNEKNKKNEKNEKNEKTEKNEKNKKNKKKEEEKIKNIYDEDEDEQKTRELIAKLVKEDEQNLINQPRLSLEITEKYSKKIIKSFTDSIYNRNKAFQILKIRKIEGRSTDDDYIKTVKLRMKRLKKRNQYIVQNKPNIYHLYILVDSICNIHVKNEPFLCINPNCQVCSFISGIFDCSNGWDFFESPLQCFNFYNKNKSKKEKQKPKIFIKCSVVCGIPYSNNMRSLPDKINYGCLIFNKNYNKAFSRVKIFDERAITPISMIVAEFY</sequence>
<dbReference type="EMBL" id="JAOAOG010000182">
    <property type="protein sequence ID" value="KAJ6242094.1"/>
    <property type="molecule type" value="Genomic_DNA"/>
</dbReference>
<evidence type="ECO:0000313" key="3">
    <source>
        <dbReference type="Proteomes" id="UP001150062"/>
    </source>
</evidence>
<feature type="region of interest" description="Disordered" evidence="1">
    <location>
        <begin position="621"/>
        <end position="665"/>
    </location>
</feature>